<keyword evidence="1" id="KW-0472">Membrane</keyword>
<protein>
    <submittedName>
        <fullName evidence="2">Uncharacterized protein</fullName>
    </submittedName>
</protein>
<organism evidence="2">
    <name type="scientific">Arundo donax</name>
    <name type="common">Giant reed</name>
    <name type="synonym">Donax arundinaceus</name>
    <dbReference type="NCBI Taxonomy" id="35708"/>
    <lineage>
        <taxon>Eukaryota</taxon>
        <taxon>Viridiplantae</taxon>
        <taxon>Streptophyta</taxon>
        <taxon>Embryophyta</taxon>
        <taxon>Tracheophyta</taxon>
        <taxon>Spermatophyta</taxon>
        <taxon>Magnoliopsida</taxon>
        <taxon>Liliopsida</taxon>
        <taxon>Poales</taxon>
        <taxon>Poaceae</taxon>
        <taxon>PACMAD clade</taxon>
        <taxon>Arundinoideae</taxon>
        <taxon>Arundineae</taxon>
        <taxon>Arundo</taxon>
    </lineage>
</organism>
<keyword evidence="1" id="KW-1133">Transmembrane helix</keyword>
<proteinExistence type="predicted"/>
<sequence length="208" mass="22847">MAANGAHIFSVPRSTLHPAPARLLPGGPAGNPTLLHVSTSLPRFSPRRLGCCARPARWLLRRGNQEVLLKHSSMVPNLGGLKWLVDRLGGGGIRWDHAGGHGDRATAEAVRERQGLGCQHNCVCHLPPVHGQQPNDGGRVGPLGCTHRPRGAALRAVFLHYLSLLFVLPCMVVFVMLIFWPFNFSSEERFFSKRIYLESCQAGSFYLD</sequence>
<reference evidence="2" key="2">
    <citation type="journal article" date="2015" name="Data Brief">
        <title>Shoot transcriptome of the giant reed, Arundo donax.</title>
        <authorList>
            <person name="Barrero R.A."/>
            <person name="Guerrero F.D."/>
            <person name="Moolhuijzen P."/>
            <person name="Goolsby J.A."/>
            <person name="Tidwell J."/>
            <person name="Bellgard S.E."/>
            <person name="Bellgard M.I."/>
        </authorList>
    </citation>
    <scope>NUCLEOTIDE SEQUENCE</scope>
    <source>
        <tissue evidence="2">Shoot tissue taken approximately 20 cm above the soil surface</tissue>
    </source>
</reference>
<accession>A0A0A9CXV7</accession>
<feature type="transmembrane region" description="Helical" evidence="1">
    <location>
        <begin position="158"/>
        <end position="182"/>
    </location>
</feature>
<dbReference type="AlphaFoldDB" id="A0A0A9CXV7"/>
<evidence type="ECO:0000256" key="1">
    <source>
        <dbReference type="SAM" id="Phobius"/>
    </source>
</evidence>
<evidence type="ECO:0000313" key="2">
    <source>
        <dbReference type="EMBL" id="JAD81139.1"/>
    </source>
</evidence>
<reference evidence="2" key="1">
    <citation type="submission" date="2014-09" db="EMBL/GenBank/DDBJ databases">
        <authorList>
            <person name="Magalhaes I.L.F."/>
            <person name="Oliveira U."/>
            <person name="Santos F.R."/>
            <person name="Vidigal T.H.D.A."/>
            <person name="Brescovit A.D."/>
            <person name="Santos A.J."/>
        </authorList>
    </citation>
    <scope>NUCLEOTIDE SEQUENCE</scope>
    <source>
        <tissue evidence="2">Shoot tissue taken approximately 20 cm above the soil surface</tissue>
    </source>
</reference>
<keyword evidence="1" id="KW-0812">Transmembrane</keyword>
<name>A0A0A9CXV7_ARUDO</name>
<dbReference type="EMBL" id="GBRH01216756">
    <property type="protein sequence ID" value="JAD81139.1"/>
    <property type="molecule type" value="Transcribed_RNA"/>
</dbReference>